<evidence type="ECO:0000256" key="4">
    <source>
        <dbReference type="ARBA" id="ARBA00022679"/>
    </source>
</evidence>
<dbReference type="Pfam" id="PF00512">
    <property type="entry name" value="HisKA"/>
    <property type="match status" value="1"/>
</dbReference>
<dbReference type="InterPro" id="IPR004358">
    <property type="entry name" value="Sig_transdc_His_kin-like_C"/>
</dbReference>
<dbReference type="PANTHER" id="PTHR43047:SF64">
    <property type="entry name" value="HISTIDINE KINASE CONTAINING CHEY-HOMOLOGOUS RECEIVER DOMAIN AND PAS DOMAIN-RELATED"/>
    <property type="match status" value="1"/>
</dbReference>
<reference evidence="8 9" key="1">
    <citation type="submission" date="2020-09" db="EMBL/GenBank/DDBJ databases">
        <title>Genome seq and assembly of Chryseobacterium sp.</title>
        <authorList>
            <person name="Chhetri G."/>
        </authorList>
    </citation>
    <scope>NUCLEOTIDE SEQUENCE [LARGE SCALE GENOMIC DNA]</scope>
    <source>
        <strain evidence="8 9">GCR10</strain>
    </source>
</reference>
<dbReference type="PRINTS" id="PR00344">
    <property type="entry name" value="BCTRLSENSOR"/>
</dbReference>
<keyword evidence="9" id="KW-1185">Reference proteome</keyword>
<dbReference type="InterPro" id="IPR036890">
    <property type="entry name" value="HATPase_C_sf"/>
</dbReference>
<dbReference type="PANTHER" id="PTHR43047">
    <property type="entry name" value="TWO-COMPONENT HISTIDINE PROTEIN KINASE"/>
    <property type="match status" value="1"/>
</dbReference>
<keyword evidence="5 8" id="KW-0418">Kinase</keyword>
<evidence type="ECO:0000256" key="3">
    <source>
        <dbReference type="ARBA" id="ARBA00022553"/>
    </source>
</evidence>
<dbReference type="Proteomes" id="UP000637299">
    <property type="component" value="Unassembled WGS sequence"/>
</dbReference>
<feature type="transmembrane region" description="Helical" evidence="6">
    <location>
        <begin position="306"/>
        <end position="332"/>
    </location>
</feature>
<dbReference type="InterPro" id="IPR003661">
    <property type="entry name" value="HisK_dim/P_dom"/>
</dbReference>
<evidence type="ECO:0000256" key="2">
    <source>
        <dbReference type="ARBA" id="ARBA00012438"/>
    </source>
</evidence>
<dbReference type="SUPFAM" id="SSF47384">
    <property type="entry name" value="Homodimeric domain of signal transducing histidine kinase"/>
    <property type="match status" value="1"/>
</dbReference>
<name>A0ABR8ZGM1_9FLAO</name>
<dbReference type="EC" id="2.7.13.3" evidence="2"/>
<accession>A0ABR8ZGM1</accession>
<comment type="caution">
    <text evidence="8">The sequence shown here is derived from an EMBL/GenBank/DDBJ whole genome shotgun (WGS) entry which is preliminary data.</text>
</comment>
<evidence type="ECO:0000259" key="7">
    <source>
        <dbReference type="PROSITE" id="PS50109"/>
    </source>
</evidence>
<keyword evidence="6" id="KW-1133">Transmembrane helix</keyword>
<keyword evidence="3" id="KW-0597">Phosphoprotein</keyword>
<dbReference type="Gene3D" id="3.30.565.10">
    <property type="entry name" value="Histidine kinase-like ATPase, C-terminal domain"/>
    <property type="match status" value="1"/>
</dbReference>
<dbReference type="PROSITE" id="PS50109">
    <property type="entry name" value="HIS_KIN"/>
    <property type="match status" value="1"/>
</dbReference>
<dbReference type="Gene3D" id="1.10.287.130">
    <property type="match status" value="1"/>
</dbReference>
<feature type="transmembrane region" description="Helical" evidence="6">
    <location>
        <begin position="18"/>
        <end position="39"/>
    </location>
</feature>
<keyword evidence="6" id="KW-0812">Transmembrane</keyword>
<organism evidence="8 9">
    <name type="scientific">Chryseobacterium caseinilyticum</name>
    <dbReference type="NCBI Taxonomy" id="2771428"/>
    <lineage>
        <taxon>Bacteria</taxon>
        <taxon>Pseudomonadati</taxon>
        <taxon>Bacteroidota</taxon>
        <taxon>Flavobacteriia</taxon>
        <taxon>Flavobacteriales</taxon>
        <taxon>Weeksellaceae</taxon>
        <taxon>Chryseobacterium group</taxon>
        <taxon>Chryseobacterium</taxon>
    </lineage>
</organism>
<evidence type="ECO:0000256" key="1">
    <source>
        <dbReference type="ARBA" id="ARBA00000085"/>
    </source>
</evidence>
<proteinExistence type="predicted"/>
<dbReference type="InterPro" id="IPR036097">
    <property type="entry name" value="HisK_dim/P_sf"/>
</dbReference>
<feature type="domain" description="Histidine kinase" evidence="7">
    <location>
        <begin position="356"/>
        <end position="577"/>
    </location>
</feature>
<evidence type="ECO:0000313" key="8">
    <source>
        <dbReference type="EMBL" id="MBD8084455.1"/>
    </source>
</evidence>
<comment type="catalytic activity">
    <reaction evidence="1">
        <text>ATP + protein L-histidine = ADP + protein N-phospho-L-histidine.</text>
        <dbReference type="EC" id="2.7.13.3"/>
    </reaction>
</comment>
<dbReference type="EMBL" id="JACYFS010000009">
    <property type="protein sequence ID" value="MBD8084455.1"/>
    <property type="molecule type" value="Genomic_DNA"/>
</dbReference>
<dbReference type="SMART" id="SM00388">
    <property type="entry name" value="HisKA"/>
    <property type="match status" value="1"/>
</dbReference>
<dbReference type="SUPFAM" id="SSF55874">
    <property type="entry name" value="ATPase domain of HSP90 chaperone/DNA topoisomerase II/histidine kinase"/>
    <property type="match status" value="1"/>
</dbReference>
<dbReference type="InterPro" id="IPR003594">
    <property type="entry name" value="HATPase_dom"/>
</dbReference>
<dbReference type="SMART" id="SM00387">
    <property type="entry name" value="HATPase_c"/>
    <property type="match status" value="1"/>
</dbReference>
<evidence type="ECO:0000313" key="9">
    <source>
        <dbReference type="Proteomes" id="UP000637299"/>
    </source>
</evidence>
<sequence>MKNDKIISEPYGFRYRKLVHYSLIFCILFIQLIIAAFFYNEFVKDKKLTFVQKQLEEIHTLENLTDQSRKEILNAQGFLQKFMSTKDENFLESYFASLKSLDSNLANINRYENKFPKIKELTKTPKASVTTEKVLKKMIDSTQKYTSEMDRSQLNALPDFKKYNLNYDFEKFNVVLDTKVYSDTIKKKGLFGRLGEAISGKGQREKDSVVITVKEGVMPSAKSIKADFDRIIREVNNHYTVENNRIKIRVKDNQVGNDSFYNVFNDLFVYSNGLMNVYETAVKSSKSDLEKEYENQKAKNNEIRKYLVFGSMILMFIVSVLIMILTRIAFVYENKLNKANLQITENLNFRNRILGMLSHELRSPLKIMDIFIRRIKKKTTDESIQEYLKSISFTNNTLLIQANQILDYTKNQQAENKLIPVEFNLKNEIDAILNSVQPYIETRDNRFVVEQDIEAGLQVYSDNNKINQIFMNILGNANKFTENGEIKVVTKACRKDENTVTLNTVITDTGVGISSSDLEKIFEPYYQGVISDKVENLGAGLGLSLCRELVQLYSGDIKVESEKNVGTRVEFSLNLELKNDRI</sequence>
<keyword evidence="6" id="KW-0472">Membrane</keyword>
<dbReference type="InterPro" id="IPR005467">
    <property type="entry name" value="His_kinase_dom"/>
</dbReference>
<evidence type="ECO:0000256" key="5">
    <source>
        <dbReference type="ARBA" id="ARBA00022777"/>
    </source>
</evidence>
<dbReference type="GO" id="GO:0016301">
    <property type="term" value="F:kinase activity"/>
    <property type="evidence" value="ECO:0007669"/>
    <property type="project" value="UniProtKB-KW"/>
</dbReference>
<dbReference type="Pfam" id="PF02518">
    <property type="entry name" value="HATPase_c"/>
    <property type="match status" value="1"/>
</dbReference>
<dbReference type="RefSeq" id="WP_191738216.1">
    <property type="nucleotide sequence ID" value="NZ_JACYFS010000009.1"/>
</dbReference>
<protein>
    <recommendedName>
        <fullName evidence="2">histidine kinase</fullName>
        <ecNumber evidence="2">2.7.13.3</ecNumber>
    </recommendedName>
</protein>
<dbReference type="CDD" id="cd00082">
    <property type="entry name" value="HisKA"/>
    <property type="match status" value="1"/>
</dbReference>
<evidence type="ECO:0000256" key="6">
    <source>
        <dbReference type="SAM" id="Phobius"/>
    </source>
</evidence>
<gene>
    <name evidence="8" type="ORF">IC610_18770</name>
</gene>
<keyword evidence="4" id="KW-0808">Transferase</keyword>